<gene>
    <name evidence="6 10" type="primary">menD</name>
    <name evidence="10" type="ORF">M3M40_06385</name>
</gene>
<proteinExistence type="inferred from homology"/>
<dbReference type="InterPro" id="IPR011766">
    <property type="entry name" value="TPP_enzyme_TPP-bd"/>
</dbReference>
<dbReference type="InterPro" id="IPR012001">
    <property type="entry name" value="Thiamin_PyroP_enz_TPP-bd_dom"/>
</dbReference>
<dbReference type="HAMAP" id="MF_01659">
    <property type="entry name" value="MenD"/>
    <property type="match status" value="1"/>
</dbReference>
<dbReference type="Gene3D" id="3.40.50.1220">
    <property type="entry name" value="TPP-binding domain"/>
    <property type="match status" value="1"/>
</dbReference>
<dbReference type="PANTHER" id="PTHR42916">
    <property type="entry name" value="2-SUCCINYL-5-ENOLPYRUVYL-6-HYDROXY-3-CYCLOHEXENE-1-CARBOXYLATE SYNTHASE"/>
    <property type="match status" value="1"/>
</dbReference>
<comment type="function">
    <text evidence="6">Catalyzes the thiamine diphosphate-dependent decarboxylation of 2-oxoglutarate and the subsequent addition of the resulting succinic semialdehyde-thiamine pyrophosphate anion to isochorismate to yield 2-succinyl-5-enolpyruvyl-6-hydroxy-3-cyclohexene-1-carboxylate (SEPHCHC).</text>
</comment>
<keyword evidence="11" id="KW-1185">Reference proteome</keyword>
<dbReference type="Pfam" id="PF16582">
    <property type="entry name" value="TPP_enzyme_M_2"/>
    <property type="match status" value="1"/>
</dbReference>
<evidence type="ECO:0000256" key="6">
    <source>
        <dbReference type="HAMAP-Rule" id="MF_01659"/>
    </source>
</evidence>
<comment type="similarity">
    <text evidence="6">Belongs to the TPP enzyme family. MenD subfamily.</text>
</comment>
<evidence type="ECO:0000256" key="4">
    <source>
        <dbReference type="ARBA" id="ARBA00023052"/>
    </source>
</evidence>
<comment type="subunit">
    <text evidence="6">Homodimer.</text>
</comment>
<accession>A0A9Q8ZSQ9</accession>
<dbReference type="PANTHER" id="PTHR42916:SF1">
    <property type="entry name" value="PROTEIN PHYLLO, CHLOROPLASTIC"/>
    <property type="match status" value="1"/>
</dbReference>
<dbReference type="GO" id="GO:0000287">
    <property type="term" value="F:magnesium ion binding"/>
    <property type="evidence" value="ECO:0007669"/>
    <property type="project" value="UniProtKB-UniRule"/>
</dbReference>
<dbReference type="SUPFAM" id="SSF52518">
    <property type="entry name" value="Thiamin diphosphate-binding fold (THDP-binding)"/>
    <property type="match status" value="2"/>
</dbReference>
<evidence type="ECO:0000259" key="9">
    <source>
        <dbReference type="Pfam" id="PF16582"/>
    </source>
</evidence>
<dbReference type="Pfam" id="PF02776">
    <property type="entry name" value="TPP_enzyme_N"/>
    <property type="match status" value="1"/>
</dbReference>
<dbReference type="GO" id="GO:0070204">
    <property type="term" value="F:2-succinyl-5-enolpyruvyl-6-hydroxy-3-cyclohexene-1-carboxylic-acid synthase activity"/>
    <property type="evidence" value="ECO:0007669"/>
    <property type="project" value="UniProtKB-UniRule"/>
</dbReference>
<dbReference type="PIRSF" id="PIRSF004983">
    <property type="entry name" value="MenD"/>
    <property type="match status" value="1"/>
</dbReference>
<evidence type="ECO:0000313" key="11">
    <source>
        <dbReference type="Proteomes" id="UP001055911"/>
    </source>
</evidence>
<dbReference type="CDD" id="cd07037">
    <property type="entry name" value="TPP_PYR_MenD"/>
    <property type="match status" value="1"/>
</dbReference>
<dbReference type="GO" id="GO:0030976">
    <property type="term" value="F:thiamine pyrophosphate binding"/>
    <property type="evidence" value="ECO:0007669"/>
    <property type="project" value="UniProtKB-UniRule"/>
</dbReference>
<dbReference type="GO" id="GO:0009234">
    <property type="term" value="P:menaquinone biosynthetic process"/>
    <property type="evidence" value="ECO:0007669"/>
    <property type="project" value="UniProtKB-UniRule"/>
</dbReference>
<dbReference type="EC" id="2.2.1.9" evidence="6"/>
<evidence type="ECO:0000256" key="2">
    <source>
        <dbReference type="ARBA" id="ARBA00022723"/>
    </source>
</evidence>
<comment type="pathway">
    <text evidence="6">Quinol/quinone metabolism; 1,4-dihydroxy-2-naphthoate biosynthesis; 1,4-dihydroxy-2-naphthoate from chorismate: step 2/7.</text>
</comment>
<evidence type="ECO:0000313" key="10">
    <source>
        <dbReference type="EMBL" id="USS89098.1"/>
    </source>
</evidence>
<dbReference type="RefSeq" id="WP_252766615.1">
    <property type="nucleotide sequence ID" value="NZ_CP097119.1"/>
</dbReference>
<keyword evidence="6" id="KW-0474">Menaquinone biosynthesis</keyword>
<name>A0A9Q8ZSQ9_9LACO</name>
<evidence type="ECO:0000259" key="7">
    <source>
        <dbReference type="Pfam" id="PF02775"/>
    </source>
</evidence>
<dbReference type="EMBL" id="CP097119">
    <property type="protein sequence ID" value="USS89098.1"/>
    <property type="molecule type" value="Genomic_DNA"/>
</dbReference>
<comment type="cofactor">
    <cofactor evidence="6">
        <name>Mg(2+)</name>
        <dbReference type="ChEBI" id="CHEBI:18420"/>
    </cofactor>
    <cofactor evidence="6">
        <name>Mn(2+)</name>
        <dbReference type="ChEBI" id="CHEBI:29035"/>
    </cofactor>
</comment>
<feature type="domain" description="Thiamine pyrophosphate enzyme N-terminal TPP-binding" evidence="8">
    <location>
        <begin position="11"/>
        <end position="119"/>
    </location>
</feature>
<evidence type="ECO:0000259" key="8">
    <source>
        <dbReference type="Pfam" id="PF02776"/>
    </source>
</evidence>
<dbReference type="Proteomes" id="UP001055911">
    <property type="component" value="Chromosome"/>
</dbReference>
<evidence type="ECO:0000256" key="1">
    <source>
        <dbReference type="ARBA" id="ARBA00022679"/>
    </source>
</evidence>
<dbReference type="CDD" id="cd02009">
    <property type="entry name" value="TPP_SHCHC_synthase"/>
    <property type="match status" value="1"/>
</dbReference>
<dbReference type="AlphaFoldDB" id="A0A9Q8ZSQ9"/>
<feature type="domain" description="Menaquinone biosynthesis protein MenD middle" evidence="9">
    <location>
        <begin position="203"/>
        <end position="378"/>
    </location>
</feature>
<keyword evidence="1 6" id="KW-0808">Transferase</keyword>
<keyword evidence="4 6" id="KW-0786">Thiamine pyrophosphate</keyword>
<evidence type="ECO:0000256" key="5">
    <source>
        <dbReference type="ARBA" id="ARBA00023211"/>
    </source>
</evidence>
<dbReference type="NCBIfam" id="TIGR00173">
    <property type="entry name" value="menD"/>
    <property type="match status" value="1"/>
</dbReference>
<dbReference type="InterPro" id="IPR004433">
    <property type="entry name" value="MenaQ_synth_MenD"/>
</dbReference>
<feature type="domain" description="Thiamine pyrophosphate enzyme TPP-binding" evidence="7">
    <location>
        <begin position="395"/>
        <end position="516"/>
    </location>
</feature>
<dbReference type="GO" id="GO:0030145">
    <property type="term" value="F:manganese ion binding"/>
    <property type="evidence" value="ECO:0007669"/>
    <property type="project" value="UniProtKB-UniRule"/>
</dbReference>
<dbReference type="InterPro" id="IPR032264">
    <property type="entry name" value="MenD_middle"/>
</dbReference>
<organism evidence="10 11">
    <name type="scientific">Fructilactobacillus cliffordii</name>
    <dbReference type="NCBI Taxonomy" id="2940299"/>
    <lineage>
        <taxon>Bacteria</taxon>
        <taxon>Bacillati</taxon>
        <taxon>Bacillota</taxon>
        <taxon>Bacilli</taxon>
        <taxon>Lactobacillales</taxon>
        <taxon>Lactobacillaceae</taxon>
        <taxon>Fructilactobacillus</taxon>
    </lineage>
</organism>
<keyword evidence="3 6" id="KW-0460">Magnesium</keyword>
<sequence>MTNVMTNNLKHLISACENQEVTNFVLSPGSRNTPLALLLAERNVNLTVAVDERSAGFFALGLAKASRQPVALVATSGTATANYAPAIAEAHSFHVPLVVLTTDRPQELQEIGAPQTIPQAGMYTTNVKEALTINVQEAAADVTEYIDYQVQQLVHQTQLAPRGPVQINLPLRKPLLPELGTPWPVVVQQDFGHLNTQLDAASLAQLTQRLEHKRCLITIGPTDQPLPMQLLQEVADQLNAPIIADVLSSVRGSVSTVPVQQILKLPEQIQPEIVLRFGGTPVSARLLPWLKQQQIPVIQIGSDHLGKDHSRWAHTSYNLSATDFLQQLATTDIRGAAHYRADWEHSFQPTPAADQEQLTAQELPRLLSHLAPEHQLFLANSLTVRNFDQSFAPAHPMRVHGNRGANGIDGTISSTVGVAANQHPTWLVTGDLAFFHDLTGLQLARQTHANLTIVVVNNDGGGIFSLLPQAQAPYFEQLFGTPQVLNLKAAAAFVNAQYQRVTTTEKFRKLVQEAWTGLRIIEVSANRAHLPAEYPEGLG</sequence>
<comment type="pathway">
    <text evidence="6">Quinol/quinone metabolism; menaquinone biosynthesis.</text>
</comment>
<comment type="catalytic activity">
    <reaction evidence="6">
        <text>isochorismate + 2-oxoglutarate + H(+) = 5-enolpyruvoyl-6-hydroxy-2-succinyl-cyclohex-3-ene-1-carboxylate + CO2</text>
        <dbReference type="Rhea" id="RHEA:25593"/>
        <dbReference type="ChEBI" id="CHEBI:15378"/>
        <dbReference type="ChEBI" id="CHEBI:16526"/>
        <dbReference type="ChEBI" id="CHEBI:16810"/>
        <dbReference type="ChEBI" id="CHEBI:29780"/>
        <dbReference type="ChEBI" id="CHEBI:58818"/>
        <dbReference type="EC" id="2.2.1.9"/>
    </reaction>
</comment>
<dbReference type="Pfam" id="PF02775">
    <property type="entry name" value="TPP_enzyme_C"/>
    <property type="match status" value="1"/>
</dbReference>
<protein>
    <recommendedName>
        <fullName evidence="6">2-succinyl-5-enolpyruvyl-6-hydroxy-3-cyclohexene-1-carboxylate synthase</fullName>
        <shortName evidence="6">SEPHCHC synthase</shortName>
        <ecNumber evidence="6">2.2.1.9</ecNumber>
    </recommendedName>
    <alternativeName>
        <fullName evidence="6">Menaquinone biosynthesis protein MenD</fullName>
    </alternativeName>
</protein>
<dbReference type="InterPro" id="IPR029061">
    <property type="entry name" value="THDP-binding"/>
</dbReference>
<keyword evidence="5 6" id="KW-0464">Manganese</keyword>
<evidence type="ECO:0000256" key="3">
    <source>
        <dbReference type="ARBA" id="ARBA00022842"/>
    </source>
</evidence>
<reference evidence="10" key="1">
    <citation type="submission" date="2022-05" db="EMBL/GenBank/DDBJ databases">
        <authorList>
            <person name="Oliphant S.A."/>
            <person name="Watson-Haigh N.S."/>
            <person name="Sumby K.M."/>
            <person name="Gardner J.M."/>
            <person name="Jiranek V."/>
        </authorList>
    </citation>
    <scope>NUCLEOTIDE SEQUENCE</scope>
    <source>
        <strain evidence="10">KI4_B1</strain>
    </source>
</reference>
<comment type="cofactor">
    <cofactor evidence="6">
        <name>thiamine diphosphate</name>
        <dbReference type="ChEBI" id="CHEBI:58937"/>
    </cofactor>
    <text evidence="6">Binds 1 thiamine pyrophosphate per subunit.</text>
</comment>
<dbReference type="Gene3D" id="3.40.50.970">
    <property type="match status" value="2"/>
</dbReference>
<keyword evidence="2 6" id="KW-0479">Metal-binding</keyword>